<keyword evidence="2" id="KW-1185">Reference proteome</keyword>
<name>A0ABC9Y4L9_GRUJA</name>
<organism evidence="1 2">
    <name type="scientific">Grus japonensis</name>
    <name type="common">Japanese crane</name>
    <name type="synonym">Red-crowned crane</name>
    <dbReference type="NCBI Taxonomy" id="30415"/>
    <lineage>
        <taxon>Eukaryota</taxon>
        <taxon>Metazoa</taxon>
        <taxon>Chordata</taxon>
        <taxon>Craniata</taxon>
        <taxon>Vertebrata</taxon>
        <taxon>Euteleostomi</taxon>
        <taxon>Archelosauria</taxon>
        <taxon>Archosauria</taxon>
        <taxon>Dinosauria</taxon>
        <taxon>Saurischia</taxon>
        <taxon>Theropoda</taxon>
        <taxon>Coelurosauria</taxon>
        <taxon>Aves</taxon>
        <taxon>Neognathae</taxon>
        <taxon>Neoaves</taxon>
        <taxon>Gruiformes</taxon>
        <taxon>Gruidae</taxon>
        <taxon>Grus</taxon>
    </lineage>
</organism>
<comment type="caution">
    <text evidence="1">The sequence shown here is derived from an EMBL/GenBank/DDBJ whole genome shotgun (WGS) entry which is preliminary data.</text>
</comment>
<gene>
    <name evidence="1" type="ORF">GRJ2_002883600</name>
</gene>
<accession>A0ABC9Y4L9</accession>
<sequence>MLPSNASIGIFPQYTSLNCTAELVRHLESSGKWEMGLMEIQYPHCWDNISKDATFEIPLQGEIWQYTLQKGYYLSLSMLMEHVNHHTDPQKRTSAIDSLAVDLVGDPIIVKTNIKVNKILTIFLQTEI</sequence>
<dbReference type="AlphaFoldDB" id="A0ABC9Y4L9"/>
<protein>
    <submittedName>
        <fullName evidence="1">Uncharacterized protein</fullName>
    </submittedName>
</protein>
<proteinExistence type="predicted"/>
<dbReference type="EMBL" id="BAAFJT010000040">
    <property type="protein sequence ID" value="GAB0204180.1"/>
    <property type="molecule type" value="Genomic_DNA"/>
</dbReference>
<evidence type="ECO:0000313" key="1">
    <source>
        <dbReference type="EMBL" id="GAB0204180.1"/>
    </source>
</evidence>
<evidence type="ECO:0000313" key="2">
    <source>
        <dbReference type="Proteomes" id="UP001623348"/>
    </source>
</evidence>
<dbReference type="Proteomes" id="UP001623348">
    <property type="component" value="Unassembled WGS sequence"/>
</dbReference>
<reference evidence="1 2" key="1">
    <citation type="submission" date="2024-06" db="EMBL/GenBank/DDBJ databases">
        <title>The draft genome of Grus japonensis, version 3.</title>
        <authorList>
            <person name="Nabeshima K."/>
            <person name="Suzuki S."/>
            <person name="Onuma M."/>
        </authorList>
    </citation>
    <scope>NUCLEOTIDE SEQUENCE [LARGE SCALE GENOMIC DNA]</scope>
    <source>
        <strain evidence="1 2">451A</strain>
    </source>
</reference>